<feature type="transmembrane region" description="Helical" evidence="7">
    <location>
        <begin position="439"/>
        <end position="458"/>
    </location>
</feature>
<evidence type="ECO:0000313" key="10">
    <source>
        <dbReference type="Proteomes" id="UP000642070"/>
    </source>
</evidence>
<evidence type="ECO:0000256" key="5">
    <source>
        <dbReference type="ARBA" id="ARBA00022989"/>
    </source>
</evidence>
<evidence type="ECO:0000256" key="7">
    <source>
        <dbReference type="SAM" id="Phobius"/>
    </source>
</evidence>
<feature type="domain" description="EccD-like transmembrane" evidence="8">
    <location>
        <begin position="119"/>
        <end position="461"/>
    </location>
</feature>
<dbReference type="GO" id="GO:0005886">
    <property type="term" value="C:plasma membrane"/>
    <property type="evidence" value="ECO:0007669"/>
    <property type="project" value="UniProtKB-SubCell"/>
</dbReference>
<dbReference type="Gene3D" id="3.10.20.90">
    <property type="entry name" value="Phosphatidylinositol 3-kinase Catalytic Subunit, Chain A, domain 1"/>
    <property type="match status" value="1"/>
</dbReference>
<feature type="transmembrane region" description="Helical" evidence="7">
    <location>
        <begin position="233"/>
        <end position="255"/>
    </location>
</feature>
<sequence>MATTTGGMSRVTIVAPKTRVDLALPSDVPLADLLPTVLRYAGDGLADDPAGRDGWVLSRLGGAPLAIDRSPLQLDVQDGEMLYLRPRGNEFTEPIFDDVVDAVATATQDRAGRWRPASTRRFGLTVGVIALALGVLMVLFSGPPQLPSALIGLGLAVLLLAVSSVLSRAFRNSRTGVVFGVVALGYAGVGGLLLLAGDRGLADLDPSDALVGGAALLLASAIATAGVASAVAVFLGTSLAAVALCIGALICMIWDASPSSAAAIVAALAFAALPAMPMLSYRMAGLPIPSVPTDAADLKTDTEMVAGRQVLALSERADEFLAGMLGALAVIGGLGSVIAAIDGGVPGACLAAVFGLVMVARARWFISRRQRIPLLVSGLIALAVVGVGAYASADQVLRLAVGVPATLAVAAGVIAYAMAGSQKRPSPMWGRTLDIFETVLILAIIPLAFWVAGLYGWIRTLREG</sequence>
<gene>
    <name evidence="9" type="ORF">GCM10007977_003550</name>
</gene>
<dbReference type="EMBL" id="BMPI01000002">
    <property type="protein sequence ID" value="GGM05717.1"/>
    <property type="molecule type" value="Genomic_DNA"/>
</dbReference>
<dbReference type="InterPro" id="IPR044049">
    <property type="entry name" value="EccD_transm"/>
</dbReference>
<protein>
    <submittedName>
        <fullName evidence="9">Type VII secretion integral membrane protein EccD</fullName>
    </submittedName>
</protein>
<keyword evidence="4 7" id="KW-0812">Transmembrane</keyword>
<comment type="similarity">
    <text evidence="2">Belongs to the EccD/Snm4 family.</text>
</comment>
<feature type="transmembrane region" description="Helical" evidence="7">
    <location>
        <begin position="399"/>
        <end position="419"/>
    </location>
</feature>
<feature type="transmembrane region" description="Helical" evidence="7">
    <location>
        <begin position="146"/>
        <end position="166"/>
    </location>
</feature>
<feature type="transmembrane region" description="Helical" evidence="7">
    <location>
        <begin position="178"/>
        <end position="197"/>
    </location>
</feature>
<feature type="transmembrane region" description="Helical" evidence="7">
    <location>
        <begin position="345"/>
        <end position="362"/>
    </location>
</feature>
<evidence type="ECO:0000256" key="2">
    <source>
        <dbReference type="ARBA" id="ARBA00006162"/>
    </source>
</evidence>
<feature type="transmembrane region" description="Helical" evidence="7">
    <location>
        <begin position="320"/>
        <end position="339"/>
    </location>
</feature>
<keyword evidence="6 7" id="KW-0472">Membrane</keyword>
<organism evidence="9 10">
    <name type="scientific">Dactylosporangium sucinum</name>
    <dbReference type="NCBI Taxonomy" id="1424081"/>
    <lineage>
        <taxon>Bacteria</taxon>
        <taxon>Bacillati</taxon>
        <taxon>Actinomycetota</taxon>
        <taxon>Actinomycetes</taxon>
        <taxon>Micromonosporales</taxon>
        <taxon>Micromonosporaceae</taxon>
        <taxon>Dactylosporangium</taxon>
    </lineage>
</organism>
<reference evidence="9" key="2">
    <citation type="submission" date="2020-09" db="EMBL/GenBank/DDBJ databases">
        <authorList>
            <person name="Sun Q."/>
            <person name="Ohkuma M."/>
        </authorList>
    </citation>
    <scope>NUCLEOTIDE SEQUENCE</scope>
    <source>
        <strain evidence="9">JCM 19831</strain>
    </source>
</reference>
<dbReference type="Proteomes" id="UP000642070">
    <property type="component" value="Unassembled WGS sequence"/>
</dbReference>
<dbReference type="RefSeq" id="WP_229833969.1">
    <property type="nucleotide sequence ID" value="NZ_BMPI01000002.1"/>
</dbReference>
<comment type="subcellular location">
    <subcellularLocation>
        <location evidence="1">Cell membrane</location>
        <topology evidence="1">Multi-pass membrane protein</topology>
    </subcellularLocation>
</comment>
<reference evidence="9" key="1">
    <citation type="journal article" date="2014" name="Int. J. Syst. Evol. Microbiol.">
        <title>Complete genome sequence of Corynebacterium casei LMG S-19264T (=DSM 44701T), isolated from a smear-ripened cheese.</title>
        <authorList>
            <consortium name="US DOE Joint Genome Institute (JGI-PGF)"/>
            <person name="Walter F."/>
            <person name="Albersmeier A."/>
            <person name="Kalinowski J."/>
            <person name="Ruckert C."/>
        </authorList>
    </citation>
    <scope>NUCLEOTIDE SEQUENCE</scope>
    <source>
        <strain evidence="9">JCM 19831</strain>
    </source>
</reference>
<dbReference type="PIRSF" id="PIRSF017804">
    <property type="entry name" value="Secretion_EccD1"/>
    <property type="match status" value="1"/>
</dbReference>
<dbReference type="Pfam" id="PF08817">
    <property type="entry name" value="YukD"/>
    <property type="match status" value="1"/>
</dbReference>
<feature type="transmembrane region" description="Helical" evidence="7">
    <location>
        <begin position="209"/>
        <end position="228"/>
    </location>
</feature>
<evidence type="ECO:0000256" key="3">
    <source>
        <dbReference type="ARBA" id="ARBA00022475"/>
    </source>
</evidence>
<dbReference type="NCBIfam" id="TIGR03920">
    <property type="entry name" value="T7SS_EccD"/>
    <property type="match status" value="1"/>
</dbReference>
<evidence type="ECO:0000256" key="1">
    <source>
        <dbReference type="ARBA" id="ARBA00004651"/>
    </source>
</evidence>
<keyword evidence="10" id="KW-1185">Reference proteome</keyword>
<dbReference type="InterPro" id="IPR006707">
    <property type="entry name" value="T7SS_EccD"/>
</dbReference>
<feature type="transmembrane region" description="Helical" evidence="7">
    <location>
        <begin position="374"/>
        <end position="393"/>
    </location>
</feature>
<dbReference type="InterPro" id="IPR024962">
    <property type="entry name" value="YukD-like"/>
</dbReference>
<evidence type="ECO:0000256" key="4">
    <source>
        <dbReference type="ARBA" id="ARBA00022692"/>
    </source>
</evidence>
<evidence type="ECO:0000256" key="6">
    <source>
        <dbReference type="ARBA" id="ARBA00023136"/>
    </source>
</evidence>
<keyword evidence="3" id="KW-1003">Cell membrane</keyword>
<feature type="transmembrane region" description="Helical" evidence="7">
    <location>
        <begin position="261"/>
        <end position="279"/>
    </location>
</feature>
<evidence type="ECO:0000259" key="8">
    <source>
        <dbReference type="Pfam" id="PF19053"/>
    </source>
</evidence>
<accession>A0A917WI38</accession>
<name>A0A917WI38_9ACTN</name>
<dbReference type="Pfam" id="PF19053">
    <property type="entry name" value="EccD"/>
    <property type="match status" value="1"/>
</dbReference>
<evidence type="ECO:0000313" key="9">
    <source>
        <dbReference type="EMBL" id="GGM05717.1"/>
    </source>
</evidence>
<comment type="caution">
    <text evidence="9">The sequence shown here is derived from an EMBL/GenBank/DDBJ whole genome shotgun (WGS) entry which is preliminary data.</text>
</comment>
<dbReference type="AlphaFoldDB" id="A0A917WI38"/>
<feature type="transmembrane region" description="Helical" evidence="7">
    <location>
        <begin position="122"/>
        <end position="140"/>
    </location>
</feature>
<keyword evidence="5 7" id="KW-1133">Transmembrane helix</keyword>
<proteinExistence type="inferred from homology"/>